<sequence length="303" mass="32830">MAAYRKPRSLKDMLVHSSLKEDSTQVRGCGLHRSIGTIKTLLSIALIGKNFVKMAEKQGFPGSEPPPPYPETHQPYPNAPYPPEANPSPTTTQPSPYPAQNPPPYNPNDPSVPVVNMPYQQTVGFPASQQQGHPAPPPQQGYPPPQQGYPPPQQGYPPPQQGYPPPQQGYPPPQQGYPAQQQGYPPAQQGYPAPQQGYQTTGGYPYTTQHNVTIVTGGPAVVVGGVPAPDYCGLSLFSCLFCCWPIGLVAVINAKHAREANQRGDYARASTYSQMARRYANIAITAGIILIICIVVFRIFAFN</sequence>
<dbReference type="InParanoid" id="A7SIX6"/>
<feature type="compositionally biased region" description="Low complexity" evidence="6">
    <location>
        <begin position="108"/>
        <end position="118"/>
    </location>
</feature>
<dbReference type="eggNOG" id="KOG3627">
    <property type="taxonomic scope" value="Eukaryota"/>
</dbReference>
<comment type="similarity">
    <text evidence="2">Belongs to the CD225/Dispanin family.</text>
</comment>
<comment type="subcellular location">
    <subcellularLocation>
        <location evidence="1">Membrane</location>
    </subcellularLocation>
</comment>
<keyword evidence="4 7" id="KW-1133">Transmembrane helix</keyword>
<evidence type="ECO:0000256" key="5">
    <source>
        <dbReference type="ARBA" id="ARBA00023136"/>
    </source>
</evidence>
<protein>
    <submittedName>
        <fullName evidence="8">Uncharacterized protein</fullName>
    </submittedName>
</protein>
<feature type="compositionally biased region" description="Pro residues" evidence="6">
    <location>
        <begin position="95"/>
        <end position="107"/>
    </location>
</feature>
<dbReference type="AlphaFoldDB" id="A7SIX6"/>
<evidence type="ECO:0000256" key="1">
    <source>
        <dbReference type="ARBA" id="ARBA00004370"/>
    </source>
</evidence>
<keyword evidence="9" id="KW-1185">Reference proteome</keyword>
<dbReference type="PANTHER" id="PTHR14948:SF25">
    <property type="entry name" value="DUF4190 DOMAIN-CONTAINING PROTEIN"/>
    <property type="match status" value="1"/>
</dbReference>
<feature type="transmembrane region" description="Helical" evidence="7">
    <location>
        <begin position="279"/>
        <end position="301"/>
    </location>
</feature>
<keyword evidence="3 7" id="KW-0812">Transmembrane</keyword>
<dbReference type="Pfam" id="PF04505">
    <property type="entry name" value="CD225"/>
    <property type="match status" value="1"/>
</dbReference>
<dbReference type="EMBL" id="DS469673">
    <property type="protein sequence ID" value="EDO36299.1"/>
    <property type="molecule type" value="Genomic_DNA"/>
</dbReference>
<dbReference type="InterPro" id="IPR007593">
    <property type="entry name" value="CD225/Dispanin_fam"/>
</dbReference>
<dbReference type="STRING" id="45351.A7SIX6"/>
<dbReference type="InterPro" id="IPR051423">
    <property type="entry name" value="CD225/Dispanin"/>
</dbReference>
<evidence type="ECO:0000256" key="3">
    <source>
        <dbReference type="ARBA" id="ARBA00022692"/>
    </source>
</evidence>
<evidence type="ECO:0000313" key="8">
    <source>
        <dbReference type="EMBL" id="EDO36299.1"/>
    </source>
</evidence>
<dbReference type="GO" id="GO:0016020">
    <property type="term" value="C:membrane"/>
    <property type="evidence" value="ECO:0000318"/>
    <property type="project" value="GO_Central"/>
</dbReference>
<feature type="region of interest" description="Disordered" evidence="6">
    <location>
        <begin position="57"/>
        <end position="203"/>
    </location>
</feature>
<evidence type="ECO:0000256" key="7">
    <source>
        <dbReference type="SAM" id="Phobius"/>
    </source>
</evidence>
<feature type="compositionally biased region" description="Pro residues" evidence="6">
    <location>
        <begin position="77"/>
        <end position="86"/>
    </location>
</feature>
<evidence type="ECO:0000256" key="4">
    <source>
        <dbReference type="ARBA" id="ARBA00022989"/>
    </source>
</evidence>
<evidence type="ECO:0000313" key="9">
    <source>
        <dbReference type="Proteomes" id="UP000001593"/>
    </source>
</evidence>
<dbReference type="HOGENOM" id="CLU_919196_0_0_1"/>
<dbReference type="OMA" id="AQDITET"/>
<evidence type="ECO:0000256" key="6">
    <source>
        <dbReference type="SAM" id="MobiDB-lite"/>
    </source>
</evidence>
<dbReference type="Proteomes" id="UP000001593">
    <property type="component" value="Unassembled WGS sequence"/>
</dbReference>
<keyword evidence="5 7" id="KW-0472">Membrane</keyword>
<evidence type="ECO:0000256" key="2">
    <source>
        <dbReference type="ARBA" id="ARBA00006843"/>
    </source>
</evidence>
<dbReference type="PANTHER" id="PTHR14948">
    <property type="entry name" value="NG5"/>
    <property type="match status" value="1"/>
</dbReference>
<reference evidence="8 9" key="1">
    <citation type="journal article" date="2007" name="Science">
        <title>Sea anemone genome reveals ancestral eumetazoan gene repertoire and genomic organization.</title>
        <authorList>
            <person name="Putnam N.H."/>
            <person name="Srivastava M."/>
            <person name="Hellsten U."/>
            <person name="Dirks B."/>
            <person name="Chapman J."/>
            <person name="Salamov A."/>
            <person name="Terry A."/>
            <person name="Shapiro H."/>
            <person name="Lindquist E."/>
            <person name="Kapitonov V.V."/>
            <person name="Jurka J."/>
            <person name="Genikhovich G."/>
            <person name="Grigoriev I.V."/>
            <person name="Lucas S.M."/>
            <person name="Steele R.E."/>
            <person name="Finnerty J.R."/>
            <person name="Technau U."/>
            <person name="Martindale M.Q."/>
            <person name="Rokhsar D.S."/>
        </authorList>
    </citation>
    <scope>NUCLEOTIDE SEQUENCE [LARGE SCALE GENOMIC DNA]</scope>
    <source>
        <strain evidence="9">CH2 X CH6</strain>
    </source>
</reference>
<feature type="transmembrane region" description="Helical" evidence="7">
    <location>
        <begin position="234"/>
        <end position="254"/>
    </location>
</feature>
<gene>
    <name evidence="8" type="ORF">NEMVEDRAFT_v1g245564</name>
</gene>
<name>A7SIX6_NEMVE</name>
<proteinExistence type="inferred from homology"/>
<accession>A7SIX6</accession>
<organism evidence="8 9">
    <name type="scientific">Nematostella vectensis</name>
    <name type="common">Starlet sea anemone</name>
    <dbReference type="NCBI Taxonomy" id="45351"/>
    <lineage>
        <taxon>Eukaryota</taxon>
        <taxon>Metazoa</taxon>
        <taxon>Cnidaria</taxon>
        <taxon>Anthozoa</taxon>
        <taxon>Hexacorallia</taxon>
        <taxon>Actiniaria</taxon>
        <taxon>Edwardsiidae</taxon>
        <taxon>Nematostella</taxon>
    </lineage>
</organism>
<feature type="compositionally biased region" description="Pro residues" evidence="6">
    <location>
        <begin position="134"/>
        <end position="175"/>
    </location>
</feature>
<feature type="compositionally biased region" description="Low complexity" evidence="6">
    <location>
        <begin position="176"/>
        <end position="203"/>
    </location>
</feature>